<dbReference type="RefSeq" id="WP_139252226.1">
    <property type="nucleotide sequence ID" value="NZ_FRAS01000010.1"/>
</dbReference>
<reference evidence="2" key="1">
    <citation type="submission" date="2016-11" db="EMBL/GenBank/DDBJ databases">
        <authorList>
            <person name="Varghese N."/>
            <person name="Submissions S."/>
        </authorList>
    </citation>
    <scope>NUCLEOTIDE SEQUENCE [LARGE SCALE GENOMIC DNA]</scope>
    <source>
        <strain evidence="2">DSM 18569</strain>
    </source>
</reference>
<gene>
    <name evidence="1" type="ORF">SAMN02746009_02206</name>
</gene>
<evidence type="ECO:0000313" key="2">
    <source>
        <dbReference type="Proteomes" id="UP000183947"/>
    </source>
</evidence>
<accession>A0A1M6Y7A0</accession>
<dbReference type="Proteomes" id="UP000183947">
    <property type="component" value="Unassembled WGS sequence"/>
</dbReference>
<evidence type="ECO:0000313" key="1">
    <source>
        <dbReference type="EMBL" id="SHL13909.1"/>
    </source>
</evidence>
<sequence>MATSSTLEQYITAPLKLALGQTLTGVFYHDVAEKQWLTTNFQGTDIIAQQVELIFGSGLRLYCGWDTVKEWSQYSLCVSQQSFCLEAIVFTASPDYWQQRIGKPLTSYSVYGYKESTWHTAGGSVERVHLNEPHLIVLHFDSSLVAVANYTAEEDFHPRFPFGDDVWILFEQVEIEEHIQRLGFDKLEA</sequence>
<dbReference type="AlphaFoldDB" id="A0A1M6Y7A0"/>
<dbReference type="OrthoDB" id="878981at2"/>
<proteinExistence type="predicted"/>
<protein>
    <submittedName>
        <fullName evidence="1">Uncharacterized protein</fullName>
    </submittedName>
</protein>
<organism evidence="1 2">
    <name type="scientific">Hymenobacter psychrotolerans DSM 18569</name>
    <dbReference type="NCBI Taxonomy" id="1121959"/>
    <lineage>
        <taxon>Bacteria</taxon>
        <taxon>Pseudomonadati</taxon>
        <taxon>Bacteroidota</taxon>
        <taxon>Cytophagia</taxon>
        <taxon>Cytophagales</taxon>
        <taxon>Hymenobacteraceae</taxon>
        <taxon>Hymenobacter</taxon>
    </lineage>
</organism>
<keyword evidence="2" id="KW-1185">Reference proteome</keyword>
<dbReference type="EMBL" id="FRAS01000010">
    <property type="protein sequence ID" value="SHL13909.1"/>
    <property type="molecule type" value="Genomic_DNA"/>
</dbReference>
<name>A0A1M6Y7A0_9BACT</name>